<name>A0ABT1STP9_9FIRM</name>
<keyword evidence="2" id="KW-1185">Reference proteome</keyword>
<dbReference type="RefSeq" id="WP_227163190.1">
    <property type="nucleotide sequence ID" value="NZ_JAJCIO010000014.1"/>
</dbReference>
<proteinExistence type="predicted"/>
<evidence type="ECO:0008006" key="3">
    <source>
        <dbReference type="Google" id="ProtNLM"/>
    </source>
</evidence>
<organism evidence="1 2">
    <name type="scientific">Megasphaera massiliensis</name>
    <dbReference type="NCBI Taxonomy" id="1232428"/>
    <lineage>
        <taxon>Bacteria</taxon>
        <taxon>Bacillati</taxon>
        <taxon>Bacillota</taxon>
        <taxon>Negativicutes</taxon>
        <taxon>Veillonellales</taxon>
        <taxon>Veillonellaceae</taxon>
        <taxon>Megasphaera</taxon>
    </lineage>
</organism>
<evidence type="ECO:0000313" key="1">
    <source>
        <dbReference type="EMBL" id="MCQ5343189.1"/>
    </source>
</evidence>
<dbReference type="Proteomes" id="UP001206692">
    <property type="component" value="Unassembled WGS sequence"/>
</dbReference>
<evidence type="ECO:0000313" key="2">
    <source>
        <dbReference type="Proteomes" id="UP001206692"/>
    </source>
</evidence>
<sequence>MMMDLLLAMTLVVLTLTAFLPLVSQTVRLDRKAHIQETLLRQAVSIEATLFQNLAYGYDITATSDSLQFKTPLGRKKGFIIHRETLFVRLSDGSLQPLTGGIGTVKGCRILIRPYGGQPFFSHQGRAIAVSLLLVEADSGLSLPVTLMVTSLNEGI</sequence>
<gene>
    <name evidence="1" type="ORF">NE675_09180</name>
</gene>
<protein>
    <recommendedName>
        <fullName evidence="3">Prepilin-type cleavage/methylation domain-containing protein</fullName>
    </recommendedName>
</protein>
<accession>A0ABT1STP9</accession>
<comment type="caution">
    <text evidence="1">The sequence shown here is derived from an EMBL/GenBank/DDBJ whole genome shotgun (WGS) entry which is preliminary data.</text>
</comment>
<dbReference type="EMBL" id="JANGEW010000017">
    <property type="protein sequence ID" value="MCQ5343189.1"/>
    <property type="molecule type" value="Genomic_DNA"/>
</dbReference>
<reference evidence="1 2" key="1">
    <citation type="submission" date="2022-06" db="EMBL/GenBank/DDBJ databases">
        <title>Isolation of gut microbiota from human fecal samples.</title>
        <authorList>
            <person name="Pamer E.G."/>
            <person name="Barat B."/>
            <person name="Waligurski E."/>
            <person name="Medina S."/>
            <person name="Paddock L."/>
            <person name="Mostad J."/>
        </authorList>
    </citation>
    <scope>NUCLEOTIDE SEQUENCE [LARGE SCALE GENOMIC DNA]</scope>
    <source>
        <strain evidence="1 2">DFI.1.1</strain>
    </source>
</reference>